<dbReference type="HOGENOM" id="CLU_031058_0_1_1"/>
<organism evidence="8">
    <name type="scientific">Candida tenuis (strain ATCC 10573 / BCRC 21748 / CBS 615 / JCM 9827 / NBRC 10315 / NRRL Y-1498 / VKM Y-70)</name>
    <name type="common">Yeast</name>
    <name type="synonym">Yamadazyma tenuis</name>
    <dbReference type="NCBI Taxonomy" id="590646"/>
    <lineage>
        <taxon>Eukaryota</taxon>
        <taxon>Fungi</taxon>
        <taxon>Dikarya</taxon>
        <taxon>Ascomycota</taxon>
        <taxon>Saccharomycotina</taxon>
        <taxon>Pichiomycetes</taxon>
        <taxon>Debaryomycetaceae</taxon>
        <taxon>Yamadazyma</taxon>
    </lineage>
</organism>
<evidence type="ECO:0000256" key="5">
    <source>
        <dbReference type="SAM" id="MobiDB-lite"/>
    </source>
</evidence>
<keyword evidence="2" id="KW-0479">Metal-binding</keyword>
<gene>
    <name evidence="7" type="ORF">CANTEDRAFT_116106</name>
</gene>
<evidence type="ECO:0000313" key="7">
    <source>
        <dbReference type="EMBL" id="EGV61005.1"/>
    </source>
</evidence>
<evidence type="ECO:0000256" key="2">
    <source>
        <dbReference type="ARBA" id="ARBA00022723"/>
    </source>
</evidence>
<protein>
    <recommendedName>
        <fullName evidence="4">Peptide:N-glycanase 1</fullName>
    </recommendedName>
</protein>
<dbReference type="PANTHER" id="PTHR12143:SF19">
    <property type="entry name" value="PEPTIDE-N(4)-(N-ACETYL-BETA-GLUCOSAMINYL)ASPARAGINE AMIDASE"/>
    <property type="match status" value="1"/>
</dbReference>
<dbReference type="EMBL" id="GL996528">
    <property type="protein sequence ID" value="EGV61006.1"/>
    <property type="molecule type" value="Genomic_DNA"/>
</dbReference>
<dbReference type="Gene3D" id="2.20.25.10">
    <property type="match status" value="1"/>
</dbReference>
<dbReference type="InterPro" id="IPR002931">
    <property type="entry name" value="Transglutaminase-like"/>
</dbReference>
<feature type="compositionally biased region" description="Polar residues" evidence="5">
    <location>
        <begin position="336"/>
        <end position="345"/>
    </location>
</feature>
<dbReference type="Proteomes" id="UP000000707">
    <property type="component" value="Unassembled WGS sequence"/>
</dbReference>
<dbReference type="GeneID" id="18248169"/>
<dbReference type="InterPro" id="IPR038765">
    <property type="entry name" value="Papain-like_cys_pep_sf"/>
</dbReference>
<name>G3BBV0_CANTC</name>
<evidence type="ECO:0000256" key="4">
    <source>
        <dbReference type="ARBA" id="ARBA00032858"/>
    </source>
</evidence>
<dbReference type="OrthoDB" id="409136at2759"/>
<accession>G3BBV0</accession>
<dbReference type="GO" id="GO:0000224">
    <property type="term" value="F:peptide-N4-(N-acetyl-beta-glucosaminyl)asparagine amidase activity"/>
    <property type="evidence" value="ECO:0007669"/>
    <property type="project" value="TreeGrafter"/>
</dbReference>
<dbReference type="SUPFAM" id="SSF54001">
    <property type="entry name" value="Cysteine proteinases"/>
    <property type="match status" value="1"/>
</dbReference>
<feature type="domain" description="Transglutaminase-like" evidence="6">
    <location>
        <begin position="175"/>
        <end position="233"/>
    </location>
</feature>
<dbReference type="EMBL" id="GL996528">
    <property type="protein sequence ID" value="EGV61005.1"/>
    <property type="molecule type" value="Genomic_DNA"/>
</dbReference>
<dbReference type="STRING" id="590646.G3BBV0"/>
<reference evidence="7 8" key="1">
    <citation type="journal article" date="2011" name="Proc. Natl. Acad. Sci. U.S.A.">
        <title>Comparative genomics of xylose-fermenting fungi for enhanced biofuel production.</title>
        <authorList>
            <person name="Wohlbach D.J."/>
            <person name="Kuo A."/>
            <person name="Sato T.K."/>
            <person name="Potts K.M."/>
            <person name="Salamov A.A."/>
            <person name="LaButti K.M."/>
            <person name="Sun H."/>
            <person name="Clum A."/>
            <person name="Pangilinan J.L."/>
            <person name="Lindquist E.A."/>
            <person name="Lucas S."/>
            <person name="Lapidus A."/>
            <person name="Jin M."/>
            <person name="Gunawan C."/>
            <person name="Balan V."/>
            <person name="Dale B.E."/>
            <person name="Jeffries T.W."/>
            <person name="Zinkel R."/>
            <person name="Barry K.W."/>
            <person name="Grigoriev I.V."/>
            <person name="Gasch A.P."/>
        </authorList>
    </citation>
    <scope>NUCLEOTIDE SEQUENCE [LARGE SCALE GENOMIC DNA]</scope>
    <source>
        <strain evidence="7">ATCC 10573</strain>
        <strain evidence="8">ATCC 10573 / BCRC 21748 / CBS 615 / JCM 9827 / NBRC 10315 / NRRL Y-1498 / VKM Y-70</strain>
    </source>
</reference>
<dbReference type="KEGG" id="cten:18248169"/>
<comment type="similarity">
    <text evidence="1">Belongs to the transglutaminase-like superfamily. PNGase family.</text>
</comment>
<evidence type="ECO:0000259" key="6">
    <source>
        <dbReference type="SMART" id="SM00460"/>
    </source>
</evidence>
<evidence type="ECO:0000256" key="1">
    <source>
        <dbReference type="ARBA" id="ARBA00009390"/>
    </source>
</evidence>
<proteinExistence type="inferred from homology"/>
<keyword evidence="3" id="KW-0862">Zinc</keyword>
<dbReference type="GO" id="GO:0046872">
    <property type="term" value="F:metal ion binding"/>
    <property type="evidence" value="ECO:0007669"/>
    <property type="project" value="UniProtKB-KW"/>
</dbReference>
<dbReference type="InterPro" id="IPR050883">
    <property type="entry name" value="PNGase"/>
</dbReference>
<dbReference type="eggNOG" id="KOG0909">
    <property type="taxonomic scope" value="Eukaryota"/>
</dbReference>
<dbReference type="GO" id="GO:0005829">
    <property type="term" value="C:cytosol"/>
    <property type="evidence" value="ECO:0007669"/>
    <property type="project" value="TreeGrafter"/>
</dbReference>
<evidence type="ECO:0000256" key="3">
    <source>
        <dbReference type="ARBA" id="ARBA00022833"/>
    </source>
</evidence>
<feature type="region of interest" description="Disordered" evidence="5">
    <location>
        <begin position="336"/>
        <end position="368"/>
    </location>
</feature>
<dbReference type="SMART" id="SM00460">
    <property type="entry name" value="TGc"/>
    <property type="match status" value="1"/>
</dbReference>
<feature type="compositionally biased region" description="Low complexity" evidence="5">
    <location>
        <begin position="346"/>
        <end position="357"/>
    </location>
</feature>
<dbReference type="GO" id="GO:0005634">
    <property type="term" value="C:nucleus"/>
    <property type="evidence" value="ECO:0007669"/>
    <property type="project" value="TreeGrafter"/>
</dbReference>
<evidence type="ECO:0000313" key="8">
    <source>
        <dbReference type="Proteomes" id="UP000000707"/>
    </source>
</evidence>
<dbReference type="PANTHER" id="PTHR12143">
    <property type="entry name" value="PEPTIDE N-GLYCANASE PNGASE -RELATED"/>
    <property type="match status" value="1"/>
</dbReference>
<dbReference type="Pfam" id="PF03835">
    <property type="entry name" value="Rad4"/>
    <property type="match status" value="1"/>
</dbReference>
<keyword evidence="8" id="KW-1185">Reference proteome</keyword>
<dbReference type="GO" id="GO:0006516">
    <property type="term" value="P:glycoprotein catabolic process"/>
    <property type="evidence" value="ECO:0007669"/>
    <property type="project" value="TreeGrafter"/>
</dbReference>
<sequence>MSHYSQVKHKLIDTYSQRCLQKLSDTTRTKGPIVQARLSPKDRRFVSQLIGLVSQVEHYRNPVHLDKALDAVDLAKIYEGVDKREQQKPQAPDSSLQYEDLVVLELLHYFKNHFFKWITKPECPRCTKDGDNIVPQGVTGPPSQNPDGISRVEKYRCRTCSVAIEFPRYNSAVKLLETRQGRCGEWVNCFMLISQAVLGPEAQMRYVWNNEDHVWCEYYSSGLKRWVHLDPCEAAFDEPSLYTDNWGKAMSWVVGVNHSYMVDLSHKYITNSNKTIDKSRVVDNVWAVESTIRLMAFQMLLKYYQLNIEPLSVSKAEKLSLFYYKCLVVYGSELNKSPTSTKSAVTRTATTGRQTGGPEWTTARGESG</sequence>
<dbReference type="Gene3D" id="3.10.620.30">
    <property type="match status" value="2"/>
</dbReference>
<dbReference type="AlphaFoldDB" id="G3BBV0"/>
<dbReference type="InterPro" id="IPR018325">
    <property type="entry name" value="Rad4/PNGase_transGLS-fold"/>
</dbReference>